<feature type="coiled-coil region" evidence="1">
    <location>
        <begin position="139"/>
        <end position="166"/>
    </location>
</feature>
<evidence type="ECO:0000256" key="1">
    <source>
        <dbReference type="SAM" id="Coils"/>
    </source>
</evidence>
<comment type="caution">
    <text evidence="2">The sequence shown here is derived from an EMBL/GenBank/DDBJ whole genome shotgun (WGS) entry which is preliminary data.</text>
</comment>
<proteinExistence type="predicted"/>
<dbReference type="EMBL" id="CAJVQB010003782">
    <property type="protein sequence ID" value="CAG8617444.1"/>
    <property type="molecule type" value="Genomic_DNA"/>
</dbReference>
<sequence>MSFKLLTAKNIGLKEELESLNAENVSLGEELKRLTEGHKIDAAIGIRLMNEHLIQFLIVESKKPGTDPNKFKKFITKELLKLMRSLFVIGARISDDQLEITVYDIPGSLIGRRRLFRQNVYVPSKTQLKHHAVDYLESLVGIKKLLKNLKSQLRDAEDILNKLVKQGDNNDKLQIDIRNRTIVRNNRNSSGAM</sequence>
<keyword evidence="1" id="KW-0175">Coiled coil</keyword>
<keyword evidence="3" id="KW-1185">Reference proteome</keyword>
<protein>
    <submittedName>
        <fullName evidence="2">45298_t:CDS:1</fullName>
    </submittedName>
</protein>
<accession>A0ABN7UML7</accession>
<reference evidence="2 3" key="1">
    <citation type="submission" date="2021-06" db="EMBL/GenBank/DDBJ databases">
        <authorList>
            <person name="Kallberg Y."/>
            <person name="Tangrot J."/>
            <person name="Rosling A."/>
        </authorList>
    </citation>
    <scope>NUCLEOTIDE SEQUENCE [LARGE SCALE GENOMIC DNA]</scope>
    <source>
        <strain evidence="2 3">120-4 pot B 10/14</strain>
    </source>
</reference>
<name>A0ABN7UML7_GIGMA</name>
<organism evidence="2 3">
    <name type="scientific">Gigaspora margarita</name>
    <dbReference type="NCBI Taxonomy" id="4874"/>
    <lineage>
        <taxon>Eukaryota</taxon>
        <taxon>Fungi</taxon>
        <taxon>Fungi incertae sedis</taxon>
        <taxon>Mucoromycota</taxon>
        <taxon>Glomeromycotina</taxon>
        <taxon>Glomeromycetes</taxon>
        <taxon>Diversisporales</taxon>
        <taxon>Gigasporaceae</taxon>
        <taxon>Gigaspora</taxon>
    </lineage>
</organism>
<dbReference type="Proteomes" id="UP000789901">
    <property type="component" value="Unassembled WGS sequence"/>
</dbReference>
<feature type="coiled-coil region" evidence="1">
    <location>
        <begin position="3"/>
        <end position="37"/>
    </location>
</feature>
<gene>
    <name evidence="2" type="ORF">GMARGA_LOCUS7667</name>
</gene>
<evidence type="ECO:0000313" key="3">
    <source>
        <dbReference type="Proteomes" id="UP000789901"/>
    </source>
</evidence>
<evidence type="ECO:0000313" key="2">
    <source>
        <dbReference type="EMBL" id="CAG8617444.1"/>
    </source>
</evidence>